<comment type="caution">
    <text evidence="1">The sequence shown here is derived from an EMBL/GenBank/DDBJ whole genome shotgun (WGS) entry which is preliminary data.</text>
</comment>
<dbReference type="Pfam" id="PF12668">
    <property type="entry name" value="DUF3791"/>
    <property type="match status" value="1"/>
</dbReference>
<dbReference type="Proteomes" id="UP000432516">
    <property type="component" value="Unassembled WGS sequence"/>
</dbReference>
<dbReference type="InterPro" id="IPR024269">
    <property type="entry name" value="DUF3791"/>
</dbReference>
<accession>A0A6I2NR42</accession>
<gene>
    <name evidence="1" type="ORF">GKD68_15555</name>
</gene>
<evidence type="ECO:0000313" key="2">
    <source>
        <dbReference type="Proteomes" id="UP000432516"/>
    </source>
</evidence>
<dbReference type="RefSeq" id="WP_121956032.1">
    <property type="nucleotide sequence ID" value="NZ_CAXSUO010000002.1"/>
</dbReference>
<dbReference type="AlphaFoldDB" id="A0A6I2NR42"/>
<sequence>MDKKQQDIAYFISFCIEQYKNAKGLSGEEVMQEFSKYGVLEYLRDFFDVLHTQSYQWLLANIDEFINLRKKEDTK</sequence>
<name>A0A6I2NR42_PARDI</name>
<dbReference type="EMBL" id="WKNE01000013">
    <property type="protein sequence ID" value="MRZ56126.1"/>
    <property type="molecule type" value="Genomic_DNA"/>
</dbReference>
<proteinExistence type="predicted"/>
<reference evidence="1 2" key="1">
    <citation type="journal article" date="2019" name="Nat. Med.">
        <title>A library of human gut bacterial isolates paired with longitudinal multiomics data enables mechanistic microbiome research.</title>
        <authorList>
            <person name="Poyet M."/>
            <person name="Groussin M."/>
            <person name="Gibbons S.M."/>
            <person name="Avila-Pacheco J."/>
            <person name="Jiang X."/>
            <person name="Kearney S.M."/>
            <person name="Perrotta A.R."/>
            <person name="Berdy B."/>
            <person name="Zhao S."/>
            <person name="Lieberman T.D."/>
            <person name="Swanson P.K."/>
            <person name="Smith M."/>
            <person name="Roesemann S."/>
            <person name="Alexander J.E."/>
            <person name="Rich S.A."/>
            <person name="Livny J."/>
            <person name="Vlamakis H."/>
            <person name="Clish C."/>
            <person name="Bullock K."/>
            <person name="Deik A."/>
            <person name="Scott J."/>
            <person name="Pierce K.A."/>
            <person name="Xavier R.J."/>
            <person name="Alm E.J."/>
        </authorList>
    </citation>
    <scope>NUCLEOTIDE SEQUENCE [LARGE SCALE GENOMIC DNA]</scope>
    <source>
        <strain evidence="1 2">BIOML-A2</strain>
    </source>
</reference>
<protein>
    <submittedName>
        <fullName evidence="1">DUF3791 domain-containing protein</fullName>
    </submittedName>
</protein>
<organism evidence="1 2">
    <name type="scientific">Parabacteroides distasonis</name>
    <dbReference type="NCBI Taxonomy" id="823"/>
    <lineage>
        <taxon>Bacteria</taxon>
        <taxon>Pseudomonadati</taxon>
        <taxon>Bacteroidota</taxon>
        <taxon>Bacteroidia</taxon>
        <taxon>Bacteroidales</taxon>
        <taxon>Tannerellaceae</taxon>
        <taxon>Parabacteroides</taxon>
    </lineage>
</organism>
<evidence type="ECO:0000313" key="1">
    <source>
        <dbReference type="EMBL" id="MRZ56126.1"/>
    </source>
</evidence>